<protein>
    <recommendedName>
        <fullName evidence="3">N-acetyltransferase domain-containing protein</fullName>
    </recommendedName>
</protein>
<dbReference type="AlphaFoldDB" id="D3V0J0"/>
<name>D3V0J0_XENBS</name>
<dbReference type="EMBL" id="FN667741">
    <property type="protein sequence ID" value="CBJ80564.1"/>
    <property type="molecule type" value="Genomic_DNA"/>
</dbReference>
<accession>D3V0J0</accession>
<organism evidence="1 2">
    <name type="scientific">Xenorhabdus bovienii (strain SS-2004)</name>
    <name type="common">Xenorhabdus nematophila subsp. bovienii</name>
    <dbReference type="NCBI Taxonomy" id="406818"/>
    <lineage>
        <taxon>Bacteria</taxon>
        <taxon>Pseudomonadati</taxon>
        <taxon>Pseudomonadota</taxon>
        <taxon>Gammaproteobacteria</taxon>
        <taxon>Enterobacterales</taxon>
        <taxon>Morganellaceae</taxon>
        <taxon>Xenorhabdus</taxon>
    </lineage>
</organism>
<dbReference type="STRING" id="406818.XBJ1_1431"/>
<evidence type="ECO:0000313" key="1">
    <source>
        <dbReference type="EMBL" id="CBJ80564.1"/>
    </source>
</evidence>
<evidence type="ECO:0000313" key="2">
    <source>
        <dbReference type="Proteomes" id="UP000002045"/>
    </source>
</evidence>
<dbReference type="Proteomes" id="UP000002045">
    <property type="component" value="Chromosome"/>
</dbReference>
<dbReference type="eggNOG" id="COG0456">
    <property type="taxonomic scope" value="Bacteria"/>
</dbReference>
<sequence>MFNENEKIDGFMYLKIEHGIIDDVTPPISLGKHLKIGTFKFNPKGTLRGQRFLKKIFDNALSYGVDDIYVTVFEEHNYLIRLFKLYGFNECAIKETENGKEIVLLKCMKDTCSTGDVLSDYPFILNTDKQNKFLLAIYPEFHTNLFPDSRLITESPDILKDISHTNSIRKVYICGMKGVLSLKPYDILVIYRTSDGRSAAYYNSVVSSICVVENVQNITNFSSEDAFIDYCIKYSVFTKEQLQAFYIHKKYPFIITFTYNLALPKRLNRASLIENVGLDPNDRWGILRLTDEQFHRIITLSETDENIIIDKA</sequence>
<dbReference type="KEGG" id="xbo:XBJ1_1431"/>
<gene>
    <name evidence="1" type="ordered locus">XBJ1_1431</name>
</gene>
<proteinExistence type="predicted"/>
<evidence type="ECO:0008006" key="3">
    <source>
        <dbReference type="Google" id="ProtNLM"/>
    </source>
</evidence>
<dbReference type="RefSeq" id="WP_012987957.1">
    <property type="nucleotide sequence ID" value="NC_013892.1"/>
</dbReference>
<dbReference type="HOGENOM" id="CLU_039297_0_0_6"/>
<reference evidence="1" key="1">
    <citation type="journal article" date="2011" name="PLoS ONE">
        <title>The entomopathogenic bacterial endosymbionts xenorhabdus and photorhabdus: convergent lifestyles from divergent genomes.</title>
        <authorList>
            <person name="Chaston J.M."/>
            <person name="Suen G."/>
            <person name="Tucker S.L."/>
            <person name="Andersen A.W."/>
            <person name="Bhasin A."/>
            <person name="Bode E."/>
            <person name="Bode H.B."/>
            <person name="Brachmann A.O."/>
            <person name="Cowles C.E."/>
            <person name="Cowles K.N."/>
            <person name="Darby C."/>
            <person name="de Leon L."/>
            <person name="Drace K."/>
            <person name="Du Z."/>
            <person name="Givaudan A."/>
            <person name="Herbert Tran E.E."/>
            <person name="Jewell K.A."/>
            <person name="Knack J.J."/>
            <person name="Krasomil-Osterfeld K.C."/>
            <person name="Kukor R."/>
            <person name="Lanois A."/>
            <person name="Latreille P."/>
            <person name="Leimgruber N.K."/>
            <person name="Lipke C.M."/>
            <person name="Liu R."/>
            <person name="Lu X."/>
            <person name="Martens E.C."/>
            <person name="Marri P.R."/>
            <person name="Medigue C."/>
            <person name="Menard M.L."/>
            <person name="Miller N.M."/>
            <person name="Morales-Soto N."/>
            <person name="Norton S."/>
            <person name="Ogier J.C."/>
            <person name="Orchard S.S."/>
            <person name="Park D."/>
            <person name="Park Y."/>
            <person name="Qurollo B.A."/>
            <person name="Sugar D.R."/>
            <person name="Richards G.R."/>
            <person name="Rouy Z."/>
            <person name="Slominski B."/>
            <person name="Slominski K."/>
            <person name="Snyder H."/>
            <person name="Tjaden B.C."/>
            <person name="van der Hoeven R."/>
            <person name="Welch R.D."/>
            <person name="Wheeler C."/>
            <person name="Xiang B."/>
            <person name="Barbazuk B."/>
            <person name="Gaudriault S."/>
            <person name="Goodner B."/>
            <person name="Slater S.C."/>
            <person name="Forst S."/>
            <person name="Goldman B.S."/>
            <person name="Goodrich-Blair H."/>
        </authorList>
    </citation>
    <scope>NUCLEOTIDE SEQUENCE [LARGE SCALE GENOMIC DNA]</scope>
    <source>
        <strain evidence="1">SS-2004</strain>
    </source>
</reference>